<evidence type="ECO:0000313" key="4">
    <source>
        <dbReference type="Proteomes" id="UP000029078"/>
    </source>
</evidence>
<feature type="compositionally biased region" description="Basic and acidic residues" evidence="1">
    <location>
        <begin position="224"/>
        <end position="284"/>
    </location>
</feature>
<feature type="region of interest" description="Disordered" evidence="1">
    <location>
        <begin position="119"/>
        <end position="154"/>
    </location>
</feature>
<dbReference type="eggNOG" id="ENOG5031Y8Y">
    <property type="taxonomic scope" value="Bacteria"/>
</dbReference>
<dbReference type="InterPro" id="IPR025330">
    <property type="entry name" value="DUF4236"/>
</dbReference>
<dbReference type="Proteomes" id="UP000029078">
    <property type="component" value="Unassembled WGS sequence"/>
</dbReference>
<feature type="region of interest" description="Disordered" evidence="1">
    <location>
        <begin position="224"/>
        <end position="313"/>
    </location>
</feature>
<name>A0A087D5F9_BIFRU</name>
<dbReference type="Pfam" id="PF14020">
    <property type="entry name" value="DUF4236"/>
    <property type="match status" value="1"/>
</dbReference>
<keyword evidence="4" id="KW-1185">Reference proteome</keyword>
<feature type="compositionally biased region" description="Low complexity" evidence="1">
    <location>
        <begin position="285"/>
        <end position="303"/>
    </location>
</feature>
<protein>
    <recommendedName>
        <fullName evidence="2">DUF4236 domain-containing protein</fullName>
    </recommendedName>
</protein>
<evidence type="ECO:0000259" key="2">
    <source>
        <dbReference type="Pfam" id="PF14020"/>
    </source>
</evidence>
<proteinExistence type="predicted"/>
<feature type="compositionally biased region" description="Low complexity" evidence="1">
    <location>
        <begin position="58"/>
        <end position="71"/>
    </location>
</feature>
<evidence type="ECO:0000313" key="3">
    <source>
        <dbReference type="EMBL" id="KFI90759.1"/>
    </source>
</evidence>
<dbReference type="EMBL" id="JGZL01000001">
    <property type="protein sequence ID" value="KFI90759.1"/>
    <property type="molecule type" value="Genomic_DNA"/>
</dbReference>
<feature type="region of interest" description="Disordered" evidence="1">
    <location>
        <begin position="56"/>
        <end position="86"/>
    </location>
</feature>
<feature type="domain" description="DUF4236" evidence="2">
    <location>
        <begin position="3"/>
        <end position="58"/>
    </location>
</feature>
<sequence length="345" mass="37602">MGFRIRKSISLGKGVRVNLGKNGISSVTFGKRGAPHVTVGKRGTYVGTSIPGTGISYSQKISGKKSSASKPAKNKTKASSPTATAQLPIVTQQLETPASPSFFDTGSMVQTNGSTILCPESTSPDFVSPNRTNTSFGGTNTPPSGGKHAKTPKRPGSWKRWIVIILVAVVALAVGNMSADPTQSNQYKELQQQLTTQKRQNGKLQQQVDELNQKLDDIQDLKDQLDQQKAEQDSQQKQLDQQKSEQEQKQQEQDQKQQEQDQRQTQLDEREKNIAQREEAKKQAQEQQLAQVAQQQQSQAPAATSFDRAHGGAFCSTAGATAQSDRSASILTCRVASDGRLRWGH</sequence>
<reference evidence="3 4" key="1">
    <citation type="submission" date="2014-03" db="EMBL/GenBank/DDBJ databases">
        <title>Genomics of Bifidobacteria.</title>
        <authorList>
            <person name="Ventura M."/>
            <person name="Milani C."/>
            <person name="Lugli G.A."/>
        </authorList>
    </citation>
    <scope>NUCLEOTIDE SEQUENCE [LARGE SCALE GENOMIC DNA]</scope>
    <source>
        <strain evidence="3 4">LMG 21811</strain>
    </source>
</reference>
<evidence type="ECO:0000256" key="1">
    <source>
        <dbReference type="SAM" id="MobiDB-lite"/>
    </source>
</evidence>
<gene>
    <name evidence="3" type="ORF">BRUM_0003</name>
</gene>
<accession>A0A087D5F9</accession>
<organism evidence="3 4">
    <name type="scientific">Bifidobacterium ruminantium</name>
    <dbReference type="NCBI Taxonomy" id="78346"/>
    <lineage>
        <taxon>Bacteria</taxon>
        <taxon>Bacillati</taxon>
        <taxon>Actinomycetota</taxon>
        <taxon>Actinomycetes</taxon>
        <taxon>Bifidobacteriales</taxon>
        <taxon>Bifidobacteriaceae</taxon>
        <taxon>Bifidobacterium</taxon>
    </lineage>
</organism>
<dbReference type="AlphaFoldDB" id="A0A087D5F9"/>
<comment type="caution">
    <text evidence="3">The sequence shown here is derived from an EMBL/GenBank/DDBJ whole genome shotgun (WGS) entry which is preliminary data.</text>
</comment>
<feature type="compositionally biased region" description="Polar residues" evidence="1">
    <location>
        <begin position="119"/>
        <end position="143"/>
    </location>
</feature>